<dbReference type="InterPro" id="IPR043504">
    <property type="entry name" value="Peptidase_S1_PA_chymotrypsin"/>
</dbReference>
<sequence length="382" mass="40397">MTVDELFGSILGTRSATRKVGNMSTRLLRGLAAVAVMTAATLVTAGTASAAPATLTASTSAVIGSPAQLSPDLARNVAGNGADARQQALAAYWTPARMRAAKPDTELPAVKAALADRARNQATSATRPQGPSGSVAPVAPATEPKASGSTVAPSDMSTQAYYPNYPVGHPVARTSGKVYFTLSGGNYVCSATIVNTEGKSEVWTAGHCLTGNRVWASNWTFVPNYNNGSAPYGYWYATQLWTTTAWFNNNNDFANDVGSAVMARSNGWRITDYLGGQGIAWNYPIGQYDYAFGYPAASPFNGEVLTAENGSTYDGGGGTIYMVNYMTGGSSGGGWLMAFDGNWGYLNGHNDFKYNTLPQYMFSPYYGNQVADLYNTVRNISS</sequence>
<evidence type="ECO:0008006" key="6">
    <source>
        <dbReference type="Google" id="ProtNLM"/>
    </source>
</evidence>
<proteinExistence type="predicted"/>
<dbReference type="InterPro" id="IPR009003">
    <property type="entry name" value="Peptidase_S1_PA"/>
</dbReference>
<protein>
    <recommendedName>
        <fullName evidence="6">V8-like Glu-specific endopeptidase</fullName>
    </recommendedName>
</protein>
<evidence type="ECO:0000256" key="1">
    <source>
        <dbReference type="ARBA" id="ARBA00022729"/>
    </source>
</evidence>
<dbReference type="Proteomes" id="UP000198765">
    <property type="component" value="Chromosome I"/>
</dbReference>
<name>A0A1A8ZR59_9ACTN</name>
<dbReference type="InterPro" id="IPR050966">
    <property type="entry name" value="Glutamyl_endopeptidase"/>
</dbReference>
<feature type="signal peptide" evidence="3">
    <location>
        <begin position="1"/>
        <end position="50"/>
    </location>
</feature>
<evidence type="ECO:0000313" key="4">
    <source>
        <dbReference type="EMBL" id="SBT46366.1"/>
    </source>
</evidence>
<feature type="chain" id="PRO_5008382873" description="V8-like Glu-specific endopeptidase" evidence="3">
    <location>
        <begin position="51"/>
        <end position="382"/>
    </location>
</feature>
<dbReference type="Gene3D" id="2.40.10.10">
    <property type="entry name" value="Trypsin-like serine proteases"/>
    <property type="match status" value="2"/>
</dbReference>
<reference evidence="4 5" key="1">
    <citation type="submission" date="2016-06" db="EMBL/GenBank/DDBJ databases">
        <authorList>
            <person name="Kjaerup R.B."/>
            <person name="Dalgaard T.S."/>
            <person name="Juul-Madsen H.R."/>
        </authorList>
    </citation>
    <scope>NUCLEOTIDE SEQUENCE [LARGE SCALE GENOMIC DNA]</scope>
    <source>
        <strain evidence="4 5">DSM 45248</strain>
    </source>
</reference>
<dbReference type="SUPFAM" id="SSF50494">
    <property type="entry name" value="Trypsin-like serine proteases"/>
    <property type="match status" value="1"/>
</dbReference>
<accession>A0A1A8ZR59</accession>
<keyword evidence="1 3" id="KW-0732">Signal</keyword>
<keyword evidence="5" id="KW-1185">Reference proteome</keyword>
<evidence type="ECO:0000256" key="2">
    <source>
        <dbReference type="SAM" id="MobiDB-lite"/>
    </source>
</evidence>
<organism evidence="4 5">
    <name type="scientific">Micromonospora narathiwatensis</name>
    <dbReference type="NCBI Taxonomy" id="299146"/>
    <lineage>
        <taxon>Bacteria</taxon>
        <taxon>Bacillati</taxon>
        <taxon>Actinomycetota</taxon>
        <taxon>Actinomycetes</taxon>
        <taxon>Micromonosporales</taxon>
        <taxon>Micromonosporaceae</taxon>
        <taxon>Micromonospora</taxon>
    </lineage>
</organism>
<feature type="compositionally biased region" description="Polar residues" evidence="2">
    <location>
        <begin position="120"/>
        <end position="132"/>
    </location>
</feature>
<evidence type="ECO:0000256" key="3">
    <source>
        <dbReference type="SAM" id="SignalP"/>
    </source>
</evidence>
<gene>
    <name evidence="4" type="ORF">GA0070621_2592</name>
</gene>
<dbReference type="AlphaFoldDB" id="A0A1A8ZR59"/>
<feature type="region of interest" description="Disordered" evidence="2">
    <location>
        <begin position="117"/>
        <end position="153"/>
    </location>
</feature>
<dbReference type="EMBL" id="LT594324">
    <property type="protein sequence ID" value="SBT46366.1"/>
    <property type="molecule type" value="Genomic_DNA"/>
</dbReference>
<evidence type="ECO:0000313" key="5">
    <source>
        <dbReference type="Proteomes" id="UP000198765"/>
    </source>
</evidence>
<dbReference type="PANTHER" id="PTHR15462">
    <property type="entry name" value="SERINE PROTEASE"/>
    <property type="match status" value="1"/>
</dbReference>
<dbReference type="PATRIC" id="fig|299146.4.peg.2685"/>